<proteinExistence type="inferred from homology"/>
<dbReference type="InterPro" id="IPR036938">
    <property type="entry name" value="PAP2/HPO_sf"/>
</dbReference>
<dbReference type="SUPFAM" id="SSF48317">
    <property type="entry name" value="Acid phosphatase/Vanadium-dependent haloperoxidase"/>
    <property type="match status" value="1"/>
</dbReference>
<evidence type="ECO:0000259" key="7">
    <source>
        <dbReference type="SMART" id="SM00014"/>
    </source>
</evidence>
<keyword evidence="5 6" id="KW-0472">Membrane</keyword>
<dbReference type="GeneID" id="27332985"/>
<sequence>MDVVGAFLREANGTDLSLIVVAAAGGVLNYISGFHRPFSLTDTDIAYPNKPDIVSLPVLIIVALVLPAAIIALVNLFTAAVFESPSRPHRFRKTLWEIHVGWLGLCAGLAVTLFVTSGLKDMVGKPRPHLLAVCQADTSRISEFTVGGFGVSLDSEAAALVSSGICQQSDKRQLDDGFAAFPSGHSSFSSAGMVYLSLWLCARFSLSIPYLDLSIDQLRQGVGKQQMVASARTRQAAPPMWQFALAFAPIVAALFICSSRYADFHHSGFDIICGAVIGSVFGWASFKFYHLPIRRGHGLLTWGPRARRHAWIYYREEDEVAEDRGGVLDYELGAYGPGTAGRVQTGSSGHPILP</sequence>
<comment type="similarity">
    <text evidence="2">Belongs to the PA-phosphatase related phosphoesterase family.</text>
</comment>
<dbReference type="HOGENOM" id="CLU_021458_2_0_1"/>
<dbReference type="GO" id="GO:0046839">
    <property type="term" value="P:phospholipid dephosphorylation"/>
    <property type="evidence" value="ECO:0007669"/>
    <property type="project" value="TreeGrafter"/>
</dbReference>
<dbReference type="InterPro" id="IPR043216">
    <property type="entry name" value="PAP-like"/>
</dbReference>
<dbReference type="GO" id="GO:0008195">
    <property type="term" value="F:phosphatidate phosphatase activity"/>
    <property type="evidence" value="ECO:0007669"/>
    <property type="project" value="TreeGrafter"/>
</dbReference>
<dbReference type="PANTHER" id="PTHR10165:SF154">
    <property type="entry name" value="PAP2 DOMAIN PROTEIN (AFU_ORTHOLOGUE AFUA_1G09730)"/>
    <property type="match status" value="1"/>
</dbReference>
<reference evidence="8 9" key="1">
    <citation type="submission" date="2015-01" db="EMBL/GenBank/DDBJ databases">
        <title>The Genome Sequence of Exophiala spinifera CBS89968.</title>
        <authorList>
            <consortium name="The Broad Institute Genomics Platform"/>
            <person name="Cuomo C."/>
            <person name="de Hoog S."/>
            <person name="Gorbushina A."/>
            <person name="Stielow B."/>
            <person name="Teixiera M."/>
            <person name="Abouelleil A."/>
            <person name="Chapman S.B."/>
            <person name="Priest M."/>
            <person name="Young S.K."/>
            <person name="Wortman J."/>
            <person name="Nusbaum C."/>
            <person name="Birren B."/>
        </authorList>
    </citation>
    <scope>NUCLEOTIDE SEQUENCE [LARGE SCALE GENOMIC DNA]</scope>
    <source>
        <strain evidence="8 9">CBS 89968</strain>
    </source>
</reference>
<gene>
    <name evidence="8" type="ORF">PV08_05902</name>
</gene>
<evidence type="ECO:0000256" key="6">
    <source>
        <dbReference type="SAM" id="Phobius"/>
    </source>
</evidence>
<dbReference type="OrthoDB" id="10030083at2759"/>
<evidence type="ECO:0000256" key="3">
    <source>
        <dbReference type="ARBA" id="ARBA00022692"/>
    </source>
</evidence>
<evidence type="ECO:0000256" key="1">
    <source>
        <dbReference type="ARBA" id="ARBA00004141"/>
    </source>
</evidence>
<evidence type="ECO:0000256" key="5">
    <source>
        <dbReference type="ARBA" id="ARBA00023136"/>
    </source>
</evidence>
<dbReference type="CDD" id="cd03390">
    <property type="entry name" value="PAP2_containing_1_like"/>
    <property type="match status" value="1"/>
</dbReference>
<evidence type="ECO:0000313" key="8">
    <source>
        <dbReference type="EMBL" id="KIW15852.1"/>
    </source>
</evidence>
<dbReference type="PANTHER" id="PTHR10165">
    <property type="entry name" value="LIPID PHOSPHATE PHOSPHATASE"/>
    <property type="match status" value="1"/>
</dbReference>
<keyword evidence="9" id="KW-1185">Reference proteome</keyword>
<dbReference type="InterPro" id="IPR000326">
    <property type="entry name" value="PAP2/HPO"/>
</dbReference>
<name>A0A0D1ZSQ3_9EURO</name>
<dbReference type="EMBL" id="KN847495">
    <property type="protein sequence ID" value="KIW15852.1"/>
    <property type="molecule type" value="Genomic_DNA"/>
</dbReference>
<feature type="transmembrane region" description="Helical" evidence="6">
    <location>
        <begin position="94"/>
        <end position="115"/>
    </location>
</feature>
<dbReference type="AlphaFoldDB" id="A0A0D1ZSQ3"/>
<feature type="transmembrane region" description="Helical" evidence="6">
    <location>
        <begin position="268"/>
        <end position="286"/>
    </location>
</feature>
<keyword evidence="4 6" id="KW-1133">Transmembrane helix</keyword>
<dbReference type="STRING" id="91928.A0A0D1ZSQ3"/>
<dbReference type="RefSeq" id="XP_016236068.1">
    <property type="nucleotide sequence ID" value="XM_016380241.1"/>
</dbReference>
<dbReference type="SMART" id="SM00014">
    <property type="entry name" value="acidPPc"/>
    <property type="match status" value="1"/>
</dbReference>
<feature type="transmembrane region" description="Helical" evidence="6">
    <location>
        <begin position="240"/>
        <end position="262"/>
    </location>
</feature>
<feature type="domain" description="Phosphatidic acid phosphatase type 2/haloperoxidase" evidence="7">
    <location>
        <begin position="103"/>
        <end position="286"/>
    </location>
</feature>
<dbReference type="VEuPathDB" id="FungiDB:PV08_05902"/>
<dbReference type="Proteomes" id="UP000053328">
    <property type="component" value="Unassembled WGS sequence"/>
</dbReference>
<organism evidence="8 9">
    <name type="scientific">Exophiala spinifera</name>
    <dbReference type="NCBI Taxonomy" id="91928"/>
    <lineage>
        <taxon>Eukaryota</taxon>
        <taxon>Fungi</taxon>
        <taxon>Dikarya</taxon>
        <taxon>Ascomycota</taxon>
        <taxon>Pezizomycotina</taxon>
        <taxon>Eurotiomycetes</taxon>
        <taxon>Chaetothyriomycetidae</taxon>
        <taxon>Chaetothyriales</taxon>
        <taxon>Herpotrichiellaceae</taxon>
        <taxon>Exophiala</taxon>
    </lineage>
</organism>
<feature type="transmembrane region" description="Helical" evidence="6">
    <location>
        <begin position="54"/>
        <end position="82"/>
    </location>
</feature>
<dbReference type="GO" id="GO:0016020">
    <property type="term" value="C:membrane"/>
    <property type="evidence" value="ECO:0007669"/>
    <property type="project" value="UniProtKB-SubCell"/>
</dbReference>
<dbReference type="Pfam" id="PF01569">
    <property type="entry name" value="PAP2"/>
    <property type="match status" value="1"/>
</dbReference>
<evidence type="ECO:0000256" key="2">
    <source>
        <dbReference type="ARBA" id="ARBA00008816"/>
    </source>
</evidence>
<evidence type="ECO:0000256" key="4">
    <source>
        <dbReference type="ARBA" id="ARBA00022989"/>
    </source>
</evidence>
<accession>A0A0D1ZSQ3</accession>
<keyword evidence="3 6" id="KW-0812">Transmembrane</keyword>
<dbReference type="Gene3D" id="1.20.144.10">
    <property type="entry name" value="Phosphatidic acid phosphatase type 2/haloperoxidase"/>
    <property type="match status" value="1"/>
</dbReference>
<evidence type="ECO:0000313" key="9">
    <source>
        <dbReference type="Proteomes" id="UP000053328"/>
    </source>
</evidence>
<dbReference type="GO" id="GO:0006644">
    <property type="term" value="P:phospholipid metabolic process"/>
    <property type="evidence" value="ECO:0007669"/>
    <property type="project" value="InterPro"/>
</dbReference>
<protein>
    <recommendedName>
        <fullName evidence="7">Phosphatidic acid phosphatase type 2/haloperoxidase domain-containing protein</fullName>
    </recommendedName>
</protein>
<feature type="transmembrane region" description="Helical" evidence="6">
    <location>
        <begin position="16"/>
        <end position="34"/>
    </location>
</feature>
<comment type="subcellular location">
    <subcellularLocation>
        <location evidence="1">Membrane</location>
        <topology evidence="1">Multi-pass membrane protein</topology>
    </subcellularLocation>
</comment>